<dbReference type="SMART" id="SM00320">
    <property type="entry name" value="WD40"/>
    <property type="match status" value="3"/>
</dbReference>
<dbReference type="AlphaFoldDB" id="A0A8S1J2G9"/>
<dbReference type="Gene3D" id="2.130.10.10">
    <property type="entry name" value="YVTN repeat-like/Quinoprotein amine dehydrogenase"/>
    <property type="match status" value="1"/>
</dbReference>
<evidence type="ECO:0000259" key="1">
    <source>
        <dbReference type="Pfam" id="PF10313"/>
    </source>
</evidence>
<reference evidence="2" key="1">
    <citation type="submission" date="2020-12" db="EMBL/GenBank/DDBJ databases">
        <authorList>
            <person name="Iha C."/>
        </authorList>
    </citation>
    <scope>NUCLEOTIDE SEQUENCE</scope>
</reference>
<evidence type="ECO:0000313" key="2">
    <source>
        <dbReference type="EMBL" id="CAD7701388.1"/>
    </source>
</evidence>
<dbReference type="Proteomes" id="UP000708148">
    <property type="component" value="Unassembled WGS sequence"/>
</dbReference>
<dbReference type="Pfam" id="PF10313">
    <property type="entry name" value="DUF2415"/>
    <property type="match status" value="1"/>
</dbReference>
<comment type="caution">
    <text evidence="2">The sequence shown here is derived from an EMBL/GenBank/DDBJ whole genome shotgun (WGS) entry which is preliminary data.</text>
</comment>
<dbReference type="EMBL" id="CAJHUC010001523">
    <property type="protein sequence ID" value="CAD7701388.1"/>
    <property type="molecule type" value="Genomic_DNA"/>
</dbReference>
<name>A0A8S1J2G9_9CHLO</name>
<accession>A0A8S1J2G9</accession>
<dbReference type="Pfam" id="PF00400">
    <property type="entry name" value="WD40"/>
    <property type="match status" value="1"/>
</dbReference>
<dbReference type="SUPFAM" id="SSF50978">
    <property type="entry name" value="WD40 repeat-like"/>
    <property type="match status" value="1"/>
</dbReference>
<organism evidence="2 3">
    <name type="scientific">Ostreobium quekettii</name>
    <dbReference type="NCBI Taxonomy" id="121088"/>
    <lineage>
        <taxon>Eukaryota</taxon>
        <taxon>Viridiplantae</taxon>
        <taxon>Chlorophyta</taxon>
        <taxon>core chlorophytes</taxon>
        <taxon>Ulvophyceae</taxon>
        <taxon>TCBD clade</taxon>
        <taxon>Bryopsidales</taxon>
        <taxon>Ostreobineae</taxon>
        <taxon>Ostreobiaceae</taxon>
        <taxon>Ostreobium</taxon>
    </lineage>
</organism>
<protein>
    <recommendedName>
        <fullName evidence="1">DUF2415 domain-containing protein</fullName>
    </recommendedName>
</protein>
<dbReference type="PANTHER" id="PTHR43991:SF9">
    <property type="entry name" value="DUF2415 DOMAIN-CONTAINING PROTEIN"/>
    <property type="match status" value="1"/>
</dbReference>
<dbReference type="InterPro" id="IPR036322">
    <property type="entry name" value="WD40_repeat_dom_sf"/>
</dbReference>
<proteinExistence type="predicted"/>
<gene>
    <name evidence="2" type="ORF">OSTQU699_LOCUS6747</name>
</gene>
<feature type="domain" description="DUF2415" evidence="1">
    <location>
        <begin position="167"/>
        <end position="200"/>
    </location>
</feature>
<dbReference type="PANTHER" id="PTHR43991">
    <property type="entry name" value="WD REPEAT PROTEIN (AFU_ORTHOLOGUE AFUA_8G05640)-RELATED"/>
    <property type="match status" value="1"/>
</dbReference>
<dbReference type="InterPro" id="IPR015943">
    <property type="entry name" value="WD40/YVTN_repeat-like_dom_sf"/>
</dbReference>
<dbReference type="InterPro" id="IPR019417">
    <property type="entry name" value="DUF2415"/>
</dbReference>
<sequence length="251" mass="27738">MTVDHGYIAAGGPNSQIDIKKVMDGEEVYSGQVGGIINNSLRIAKGPIGLLLFVCNNDETIKVFSLPSMEQYATLDFQESMNYSAVSHDCHWLVGVGDSASVYLYEATATGYRRTHEMKEYHDVGMCCAWDSKGVRFAAASQDGTTCVWDRRTCKPVHKFACGAPCRSVKFSAAPMDLMAFAEETDVVHLVDTRKWSQQQLLRVQGTTDMDISGVCFQPDATSLFVGLKDGIMRYDIDTVARRRFSEGSLI</sequence>
<evidence type="ECO:0000313" key="3">
    <source>
        <dbReference type="Proteomes" id="UP000708148"/>
    </source>
</evidence>
<dbReference type="OrthoDB" id="64353at2759"/>
<dbReference type="InterPro" id="IPR001680">
    <property type="entry name" value="WD40_rpt"/>
</dbReference>
<keyword evidence="3" id="KW-1185">Reference proteome</keyword>